<name>A0A840RTE5_9BURK</name>
<reference evidence="1 2" key="1">
    <citation type="submission" date="2020-08" db="EMBL/GenBank/DDBJ databases">
        <title>Genomic Encyclopedia of Type Strains, Phase IV (KMG-IV): sequencing the most valuable type-strain genomes for metagenomic binning, comparative biology and taxonomic classification.</title>
        <authorList>
            <person name="Goeker M."/>
        </authorList>
    </citation>
    <scope>NUCLEOTIDE SEQUENCE [LARGE SCALE GENOMIC DNA]</scope>
    <source>
        <strain evidence="1 2">DSM 23240</strain>
    </source>
</reference>
<dbReference type="EMBL" id="JACHHQ010000004">
    <property type="protein sequence ID" value="MBB5200308.1"/>
    <property type="molecule type" value="Genomic_DNA"/>
</dbReference>
<evidence type="ECO:0000313" key="1">
    <source>
        <dbReference type="EMBL" id="MBB5200308.1"/>
    </source>
</evidence>
<comment type="caution">
    <text evidence="1">The sequence shown here is derived from an EMBL/GenBank/DDBJ whole genome shotgun (WGS) entry which is preliminary data.</text>
</comment>
<dbReference type="RefSeq" id="WP_168051597.1">
    <property type="nucleotide sequence ID" value="NZ_JAAOZT010000001.1"/>
</dbReference>
<protein>
    <submittedName>
        <fullName evidence="1">Uncharacterized protein</fullName>
    </submittedName>
</protein>
<gene>
    <name evidence="1" type="ORF">HNR39_002143</name>
</gene>
<evidence type="ECO:0000313" key="2">
    <source>
        <dbReference type="Proteomes" id="UP000571084"/>
    </source>
</evidence>
<dbReference type="AlphaFoldDB" id="A0A840RTE5"/>
<proteinExistence type="predicted"/>
<sequence>MLDPLDANLCGIALMQPHHTIIELPKNASLSLRMNYRNFTKAPLFRLYKNQFYVSRSKEREGIWARIFIFTGYMGNQAWTKATTRPLNALSGP</sequence>
<dbReference type="Proteomes" id="UP000571084">
    <property type="component" value="Unassembled WGS sequence"/>
</dbReference>
<organism evidence="1 2">
    <name type="scientific">Glaciimonas immobilis</name>
    <dbReference type="NCBI Taxonomy" id="728004"/>
    <lineage>
        <taxon>Bacteria</taxon>
        <taxon>Pseudomonadati</taxon>
        <taxon>Pseudomonadota</taxon>
        <taxon>Betaproteobacteria</taxon>
        <taxon>Burkholderiales</taxon>
        <taxon>Oxalobacteraceae</taxon>
        <taxon>Glaciimonas</taxon>
    </lineage>
</organism>
<accession>A0A840RTE5</accession>
<keyword evidence="2" id="KW-1185">Reference proteome</keyword>